<gene>
    <name evidence="2" type="ORF">TBRA_LOCUS5342</name>
</gene>
<dbReference type="PANTHER" id="PTHR19446">
    <property type="entry name" value="REVERSE TRANSCRIPTASES"/>
    <property type="match status" value="1"/>
</dbReference>
<keyword evidence="3" id="KW-1185">Reference proteome</keyword>
<protein>
    <recommendedName>
        <fullName evidence="1">Reverse transcriptase domain-containing protein</fullName>
    </recommendedName>
</protein>
<evidence type="ECO:0000259" key="1">
    <source>
        <dbReference type="PROSITE" id="PS50878"/>
    </source>
</evidence>
<dbReference type="PROSITE" id="PS50878">
    <property type="entry name" value="RT_POL"/>
    <property type="match status" value="1"/>
</dbReference>
<dbReference type="CDD" id="cd01650">
    <property type="entry name" value="RT_nLTR_like"/>
    <property type="match status" value="1"/>
</dbReference>
<evidence type="ECO:0000313" key="3">
    <source>
        <dbReference type="Proteomes" id="UP000479190"/>
    </source>
</evidence>
<sequence length="459" mass="52109">MLPFDGDVLDKIQNVIDDSNDENVRRAPDPRTSKSTTCLNKRLCSNQSTYIWSPRFPRRSICAHRYTRKQDHNAIILVAEGGAPHSASAPYTEPRYRMTEQGAARVASFVKTEQFGLQSYSNLSLSEQVLLLESWVSAGSASTLQRKLPGGARITWWNDRLQSLKVRLGRLQRSYQGKATGPDGIGNVVLREMWYAIPCFVKVLLDTCLQRDVFPDEWKIARIVVLYKGNGKDPSKARSYRPISLLNGMSKVLEILMVGRLNTIMSGLWCEKQYGFRKGKCTEDLLTDLVGMVRSSRSTYVAALLVDFKGAFDFLRWPRILDRLKETGMSDHEFSLWQSFFCNRRVFFANRGGDLKCWRDLLRGCPQGSIGGPILWNLALDELLRRLNDLGTPTVAYADDTTCLIQGDSRARVEAGVESVLRKIYKWSDKYGVDVSEEKTQQILLKGAYSVKFKKRESQ</sequence>
<dbReference type="Proteomes" id="UP000479190">
    <property type="component" value="Unassembled WGS sequence"/>
</dbReference>
<feature type="domain" description="Reverse transcriptase" evidence="1">
    <location>
        <begin position="207"/>
        <end position="459"/>
    </location>
</feature>
<dbReference type="OrthoDB" id="8059740at2759"/>
<accession>A0A6H5I9R2</accession>
<dbReference type="InterPro" id="IPR000477">
    <property type="entry name" value="RT_dom"/>
</dbReference>
<reference evidence="2 3" key="1">
    <citation type="submission" date="2020-02" db="EMBL/GenBank/DDBJ databases">
        <authorList>
            <person name="Ferguson B K."/>
        </authorList>
    </citation>
    <scope>NUCLEOTIDE SEQUENCE [LARGE SCALE GENOMIC DNA]</scope>
</reference>
<dbReference type="AlphaFoldDB" id="A0A6H5I9R2"/>
<dbReference type="EMBL" id="CADCXV010000709">
    <property type="protein sequence ID" value="CAB0033433.1"/>
    <property type="molecule type" value="Genomic_DNA"/>
</dbReference>
<organism evidence="2 3">
    <name type="scientific">Trichogramma brassicae</name>
    <dbReference type="NCBI Taxonomy" id="86971"/>
    <lineage>
        <taxon>Eukaryota</taxon>
        <taxon>Metazoa</taxon>
        <taxon>Ecdysozoa</taxon>
        <taxon>Arthropoda</taxon>
        <taxon>Hexapoda</taxon>
        <taxon>Insecta</taxon>
        <taxon>Pterygota</taxon>
        <taxon>Neoptera</taxon>
        <taxon>Endopterygota</taxon>
        <taxon>Hymenoptera</taxon>
        <taxon>Apocrita</taxon>
        <taxon>Proctotrupomorpha</taxon>
        <taxon>Chalcidoidea</taxon>
        <taxon>Trichogrammatidae</taxon>
        <taxon>Trichogramma</taxon>
    </lineage>
</organism>
<proteinExistence type="predicted"/>
<dbReference type="Pfam" id="PF00078">
    <property type="entry name" value="RVT_1"/>
    <property type="match status" value="1"/>
</dbReference>
<name>A0A6H5I9R2_9HYME</name>
<evidence type="ECO:0000313" key="2">
    <source>
        <dbReference type="EMBL" id="CAB0033433.1"/>
    </source>
</evidence>